<evidence type="ECO:0000256" key="4">
    <source>
        <dbReference type="ARBA" id="ARBA00035244"/>
    </source>
</evidence>
<comment type="similarity">
    <text evidence="1 5">Belongs to the universal ribosomal protein uL4 family.</text>
</comment>
<dbReference type="Gene3D" id="3.40.1370.10">
    <property type="match status" value="1"/>
</dbReference>
<feature type="compositionally biased region" description="Basic residues" evidence="6">
    <location>
        <begin position="64"/>
        <end position="75"/>
    </location>
</feature>
<dbReference type="InterPro" id="IPR013005">
    <property type="entry name" value="Ribosomal_uL4-like"/>
</dbReference>
<feature type="region of interest" description="Disordered" evidence="6">
    <location>
        <begin position="50"/>
        <end position="75"/>
    </location>
</feature>
<dbReference type="GO" id="GO:0019843">
    <property type="term" value="F:rRNA binding"/>
    <property type="evidence" value="ECO:0007669"/>
    <property type="project" value="UniProtKB-UniRule"/>
</dbReference>
<dbReference type="AlphaFoldDB" id="A0A0G1IM37"/>
<dbReference type="GO" id="GO:1990904">
    <property type="term" value="C:ribonucleoprotein complex"/>
    <property type="evidence" value="ECO:0007669"/>
    <property type="project" value="UniProtKB-KW"/>
</dbReference>
<dbReference type="Pfam" id="PF00573">
    <property type="entry name" value="Ribosomal_L4"/>
    <property type="match status" value="1"/>
</dbReference>
<protein>
    <recommendedName>
        <fullName evidence="4 5">Large ribosomal subunit protein uL4</fullName>
    </recommendedName>
</protein>
<reference evidence="7 8" key="1">
    <citation type="journal article" date="2015" name="Nature">
        <title>rRNA introns, odd ribosomes, and small enigmatic genomes across a large radiation of phyla.</title>
        <authorList>
            <person name="Brown C.T."/>
            <person name="Hug L.A."/>
            <person name="Thomas B.C."/>
            <person name="Sharon I."/>
            <person name="Castelle C.J."/>
            <person name="Singh A."/>
            <person name="Wilkins M.J."/>
            <person name="Williams K.H."/>
            <person name="Banfield J.F."/>
        </authorList>
    </citation>
    <scope>NUCLEOTIDE SEQUENCE [LARGE SCALE GENOMIC DNA]</scope>
</reference>
<comment type="function">
    <text evidence="5">One of the primary rRNA binding proteins, this protein initially binds near the 5'-end of the 23S rRNA. It is important during the early stages of 50S assembly. It makes multiple contacts with different domains of the 23S rRNA in the assembled 50S subunit and ribosome.</text>
</comment>
<dbReference type="InterPro" id="IPR023574">
    <property type="entry name" value="Ribosomal_uL4_dom_sf"/>
</dbReference>
<evidence type="ECO:0000313" key="8">
    <source>
        <dbReference type="Proteomes" id="UP000034087"/>
    </source>
</evidence>
<dbReference type="HAMAP" id="MF_01328_B">
    <property type="entry name" value="Ribosomal_uL4_B"/>
    <property type="match status" value="1"/>
</dbReference>
<comment type="function">
    <text evidence="5">Forms part of the polypeptide exit tunnel.</text>
</comment>
<dbReference type="GO" id="GO:0006412">
    <property type="term" value="P:translation"/>
    <property type="evidence" value="ECO:0007669"/>
    <property type="project" value="UniProtKB-UniRule"/>
</dbReference>
<evidence type="ECO:0000256" key="6">
    <source>
        <dbReference type="SAM" id="MobiDB-lite"/>
    </source>
</evidence>
<accession>A0A0G1IM37</accession>
<dbReference type="InterPro" id="IPR002136">
    <property type="entry name" value="Ribosomal_uL4"/>
</dbReference>
<keyword evidence="5" id="KW-0699">rRNA-binding</keyword>
<dbReference type="PANTHER" id="PTHR10746">
    <property type="entry name" value="50S RIBOSOMAL PROTEIN L4"/>
    <property type="match status" value="1"/>
</dbReference>
<keyword evidence="3 5" id="KW-0687">Ribonucleoprotein</keyword>
<dbReference type="Proteomes" id="UP000034087">
    <property type="component" value="Unassembled WGS sequence"/>
</dbReference>
<dbReference type="SUPFAM" id="SSF52166">
    <property type="entry name" value="Ribosomal protein L4"/>
    <property type="match status" value="1"/>
</dbReference>
<proteinExistence type="inferred from homology"/>
<comment type="subunit">
    <text evidence="5">Part of the 50S ribosomal subunit.</text>
</comment>
<organism evidence="7 8">
    <name type="scientific">Candidatus Giovannonibacteria bacterium GW2011_GWA1_44_25</name>
    <dbReference type="NCBI Taxonomy" id="1618645"/>
    <lineage>
        <taxon>Bacteria</taxon>
        <taxon>Candidatus Giovannoniibacteriota</taxon>
    </lineage>
</organism>
<dbReference type="PANTHER" id="PTHR10746:SF6">
    <property type="entry name" value="LARGE RIBOSOMAL SUBUNIT PROTEIN UL4M"/>
    <property type="match status" value="1"/>
</dbReference>
<dbReference type="GO" id="GO:0005840">
    <property type="term" value="C:ribosome"/>
    <property type="evidence" value="ECO:0007669"/>
    <property type="project" value="UniProtKB-KW"/>
</dbReference>
<dbReference type="PATRIC" id="fig|1618645.3.peg.300"/>
<sequence length="224" mass="25097">MKAEIYNIKGEKAGTAELPERIFGVAWKPALVKQVYEGEMANKRRPWAHTKTRGEVRGGGIKPWRQKGTGRARHGSIRSPLWVGGGVSHGPRNERNYQVKINKKMRRGALLSLLSRKLKDKEVVVLDDFRLSSSKTKEAFGVFKNLRHSAKIYNIGIKGGRVLAALPARPAGGPKKAGIERPLHNLPFVNYIEPRNLNIAELLNNKYLVLDQSSIKELEKTYAV</sequence>
<dbReference type="GO" id="GO:0003735">
    <property type="term" value="F:structural constituent of ribosome"/>
    <property type="evidence" value="ECO:0007669"/>
    <property type="project" value="InterPro"/>
</dbReference>
<keyword evidence="2 5" id="KW-0689">Ribosomal protein</keyword>
<evidence type="ECO:0000256" key="3">
    <source>
        <dbReference type="ARBA" id="ARBA00023274"/>
    </source>
</evidence>
<evidence type="ECO:0000256" key="1">
    <source>
        <dbReference type="ARBA" id="ARBA00010528"/>
    </source>
</evidence>
<comment type="caution">
    <text evidence="7">The sequence shown here is derived from an EMBL/GenBank/DDBJ whole genome shotgun (WGS) entry which is preliminary data.</text>
</comment>
<evidence type="ECO:0000313" key="7">
    <source>
        <dbReference type="EMBL" id="KKT60180.1"/>
    </source>
</evidence>
<name>A0A0G1IM37_9BACT</name>
<keyword evidence="5" id="KW-0694">RNA-binding</keyword>
<gene>
    <name evidence="5" type="primary">rplD</name>
    <name evidence="7" type="ORF">UW53_C0003G0091</name>
</gene>
<evidence type="ECO:0000256" key="5">
    <source>
        <dbReference type="HAMAP-Rule" id="MF_01328"/>
    </source>
</evidence>
<evidence type="ECO:0000256" key="2">
    <source>
        <dbReference type="ARBA" id="ARBA00022980"/>
    </source>
</evidence>
<dbReference type="NCBIfam" id="TIGR03953">
    <property type="entry name" value="rplD_bact"/>
    <property type="match status" value="1"/>
</dbReference>
<dbReference type="EMBL" id="LCIR01000003">
    <property type="protein sequence ID" value="KKT60180.1"/>
    <property type="molecule type" value="Genomic_DNA"/>
</dbReference>